<dbReference type="Pfam" id="PF11666">
    <property type="entry name" value="DUF2933"/>
    <property type="match status" value="1"/>
</dbReference>
<comment type="caution">
    <text evidence="2">The sequence shown here is derived from an EMBL/GenBank/DDBJ whole genome shotgun (WGS) entry which is preliminary data.</text>
</comment>
<feature type="region of interest" description="Disordered" evidence="1">
    <location>
        <begin position="29"/>
        <end position="55"/>
    </location>
</feature>
<dbReference type="EMBL" id="JAPNMI010000001">
    <property type="protein sequence ID" value="MCY0788573.1"/>
    <property type="molecule type" value="Genomic_DNA"/>
</dbReference>
<protein>
    <submittedName>
        <fullName evidence="2">DUF2933 domain-containing protein</fullName>
    </submittedName>
</protein>
<proteinExistence type="predicted"/>
<dbReference type="Proteomes" id="UP001076655">
    <property type="component" value="Unassembled WGS sequence"/>
</dbReference>
<accession>A0A9Q4CNQ3</accession>
<dbReference type="OrthoDB" id="5298481at2"/>
<gene>
    <name evidence="2" type="ORF">N0392_02560</name>
</gene>
<reference evidence="2" key="1">
    <citation type="submission" date="2022-08" db="EMBL/GenBank/DDBJ databases">
        <authorList>
            <person name="Dale J.L."/>
        </authorList>
    </citation>
    <scope>NUCLEOTIDE SEQUENCE</scope>
    <source>
        <strain evidence="2">2022EL-00758</strain>
    </source>
</reference>
<dbReference type="AlphaFoldDB" id="A0A9Q4CNQ3"/>
<organism evidence="2 3">
    <name type="scientific">Morganella morganii</name>
    <name type="common">Proteus morganii</name>
    <dbReference type="NCBI Taxonomy" id="582"/>
    <lineage>
        <taxon>Bacteria</taxon>
        <taxon>Pseudomonadati</taxon>
        <taxon>Pseudomonadota</taxon>
        <taxon>Gammaproteobacteria</taxon>
        <taxon>Enterobacterales</taxon>
        <taxon>Morganellaceae</taxon>
        <taxon>Morganella</taxon>
    </lineage>
</organism>
<feature type="compositionally biased region" description="Basic and acidic residues" evidence="1">
    <location>
        <begin position="33"/>
        <end position="55"/>
    </location>
</feature>
<sequence>MYEFFRENGFLLMLLICPLMHFFMHRGHGSHGSCDHNQHNEKASAQQEEKKHIDA</sequence>
<evidence type="ECO:0000256" key="1">
    <source>
        <dbReference type="SAM" id="MobiDB-lite"/>
    </source>
</evidence>
<dbReference type="RefSeq" id="WP_080947956.1">
    <property type="nucleotide sequence ID" value="NZ_BRRE01000001.1"/>
</dbReference>
<name>A0A9Q4CNQ3_MORMO</name>
<evidence type="ECO:0000313" key="3">
    <source>
        <dbReference type="Proteomes" id="UP001076655"/>
    </source>
</evidence>
<evidence type="ECO:0000313" key="2">
    <source>
        <dbReference type="EMBL" id="MCY0788573.1"/>
    </source>
</evidence>
<dbReference type="InterPro" id="IPR021682">
    <property type="entry name" value="DUF2933"/>
</dbReference>